<dbReference type="AlphaFoldDB" id="A0A5C3MTL9"/>
<proteinExistence type="predicted"/>
<feature type="signal peptide" evidence="1">
    <location>
        <begin position="1"/>
        <end position="15"/>
    </location>
</feature>
<organism evidence="2 3">
    <name type="scientific">Heliocybe sulcata</name>
    <dbReference type="NCBI Taxonomy" id="5364"/>
    <lineage>
        <taxon>Eukaryota</taxon>
        <taxon>Fungi</taxon>
        <taxon>Dikarya</taxon>
        <taxon>Basidiomycota</taxon>
        <taxon>Agaricomycotina</taxon>
        <taxon>Agaricomycetes</taxon>
        <taxon>Gloeophyllales</taxon>
        <taxon>Gloeophyllaceae</taxon>
        <taxon>Heliocybe</taxon>
    </lineage>
</organism>
<evidence type="ECO:0000313" key="2">
    <source>
        <dbReference type="EMBL" id="TFK48293.1"/>
    </source>
</evidence>
<keyword evidence="1" id="KW-0732">Signal</keyword>
<dbReference type="Proteomes" id="UP000305948">
    <property type="component" value="Unassembled WGS sequence"/>
</dbReference>
<accession>A0A5C3MTL9</accession>
<protein>
    <submittedName>
        <fullName evidence="2">Uncharacterized protein</fullName>
    </submittedName>
</protein>
<evidence type="ECO:0000313" key="3">
    <source>
        <dbReference type="Proteomes" id="UP000305948"/>
    </source>
</evidence>
<keyword evidence="3" id="KW-1185">Reference proteome</keyword>
<feature type="chain" id="PRO_5023053349" evidence="1">
    <location>
        <begin position="16"/>
        <end position="73"/>
    </location>
</feature>
<sequence>MLRVALALLLSSSSGTVPLISYSVGSRFSTSSTVRPAYYGFQGAIRFIIPGTNHMKLPTALRSQYIKSLTIAE</sequence>
<dbReference type="EMBL" id="ML213520">
    <property type="protein sequence ID" value="TFK48293.1"/>
    <property type="molecule type" value="Genomic_DNA"/>
</dbReference>
<reference evidence="2 3" key="1">
    <citation type="journal article" date="2019" name="Nat. Ecol. Evol.">
        <title>Megaphylogeny resolves global patterns of mushroom evolution.</title>
        <authorList>
            <person name="Varga T."/>
            <person name="Krizsan K."/>
            <person name="Foldi C."/>
            <person name="Dima B."/>
            <person name="Sanchez-Garcia M."/>
            <person name="Sanchez-Ramirez S."/>
            <person name="Szollosi G.J."/>
            <person name="Szarkandi J.G."/>
            <person name="Papp V."/>
            <person name="Albert L."/>
            <person name="Andreopoulos W."/>
            <person name="Angelini C."/>
            <person name="Antonin V."/>
            <person name="Barry K.W."/>
            <person name="Bougher N.L."/>
            <person name="Buchanan P."/>
            <person name="Buyck B."/>
            <person name="Bense V."/>
            <person name="Catcheside P."/>
            <person name="Chovatia M."/>
            <person name="Cooper J."/>
            <person name="Damon W."/>
            <person name="Desjardin D."/>
            <person name="Finy P."/>
            <person name="Geml J."/>
            <person name="Haridas S."/>
            <person name="Hughes K."/>
            <person name="Justo A."/>
            <person name="Karasinski D."/>
            <person name="Kautmanova I."/>
            <person name="Kiss B."/>
            <person name="Kocsube S."/>
            <person name="Kotiranta H."/>
            <person name="LaButti K.M."/>
            <person name="Lechner B.E."/>
            <person name="Liimatainen K."/>
            <person name="Lipzen A."/>
            <person name="Lukacs Z."/>
            <person name="Mihaltcheva S."/>
            <person name="Morgado L.N."/>
            <person name="Niskanen T."/>
            <person name="Noordeloos M.E."/>
            <person name="Ohm R.A."/>
            <person name="Ortiz-Santana B."/>
            <person name="Ovrebo C."/>
            <person name="Racz N."/>
            <person name="Riley R."/>
            <person name="Savchenko A."/>
            <person name="Shiryaev A."/>
            <person name="Soop K."/>
            <person name="Spirin V."/>
            <person name="Szebenyi C."/>
            <person name="Tomsovsky M."/>
            <person name="Tulloss R.E."/>
            <person name="Uehling J."/>
            <person name="Grigoriev I.V."/>
            <person name="Vagvolgyi C."/>
            <person name="Papp T."/>
            <person name="Martin F.M."/>
            <person name="Miettinen O."/>
            <person name="Hibbett D.S."/>
            <person name="Nagy L.G."/>
        </authorList>
    </citation>
    <scope>NUCLEOTIDE SEQUENCE [LARGE SCALE GENOMIC DNA]</scope>
    <source>
        <strain evidence="2 3">OMC1185</strain>
    </source>
</reference>
<name>A0A5C3MTL9_9AGAM</name>
<gene>
    <name evidence="2" type="ORF">OE88DRAFT_569914</name>
</gene>
<evidence type="ECO:0000256" key="1">
    <source>
        <dbReference type="SAM" id="SignalP"/>
    </source>
</evidence>